<reference evidence="1 2" key="1">
    <citation type="submission" date="2021-01" db="EMBL/GenBank/DDBJ databases">
        <title>Genomics of switchgrass bacterial isolates.</title>
        <authorList>
            <person name="Shade A."/>
        </authorList>
    </citation>
    <scope>NUCLEOTIDE SEQUENCE [LARGE SCALE GENOMIC DNA]</scope>
    <source>
        <strain evidence="1 2">PvP111</strain>
    </source>
</reference>
<sequence>MDVSEHAIPAVSDTVSGAARVTVSSVVCSGPMTLSENRWDSHPVGNRDVDWIGVGEPLVVSPLASTQSAPHAEAFTRVQCIVQALCANGAILADQLGLRGAVRRHLVGFTSVEEGLEVVIATPGMLLPAPSIDDGPE</sequence>
<dbReference type="EMBL" id="JAFBBK010000001">
    <property type="protein sequence ID" value="MBM7417390.1"/>
    <property type="molecule type" value="Genomic_DNA"/>
</dbReference>
<protein>
    <submittedName>
        <fullName evidence="1">Uncharacterized protein</fullName>
    </submittedName>
</protein>
<evidence type="ECO:0000313" key="1">
    <source>
        <dbReference type="EMBL" id="MBM7417390.1"/>
    </source>
</evidence>
<accession>A0ABS2KZM3</accession>
<gene>
    <name evidence="1" type="ORF">JOE42_004123</name>
</gene>
<evidence type="ECO:0000313" key="2">
    <source>
        <dbReference type="Proteomes" id="UP000703038"/>
    </source>
</evidence>
<organism evidence="1 2">
    <name type="scientific">Rhodococcoides corynebacterioides</name>
    <dbReference type="NCBI Taxonomy" id="53972"/>
    <lineage>
        <taxon>Bacteria</taxon>
        <taxon>Bacillati</taxon>
        <taxon>Actinomycetota</taxon>
        <taxon>Actinomycetes</taxon>
        <taxon>Mycobacteriales</taxon>
        <taxon>Nocardiaceae</taxon>
        <taxon>Rhodococcoides</taxon>
    </lineage>
</organism>
<dbReference type="Proteomes" id="UP000703038">
    <property type="component" value="Unassembled WGS sequence"/>
</dbReference>
<keyword evidence="2" id="KW-1185">Reference proteome</keyword>
<proteinExistence type="predicted"/>
<name>A0ABS2KZM3_9NOCA</name>
<comment type="caution">
    <text evidence="1">The sequence shown here is derived from an EMBL/GenBank/DDBJ whole genome shotgun (WGS) entry which is preliminary data.</text>
</comment>